<feature type="signal peptide" evidence="2">
    <location>
        <begin position="1"/>
        <end position="22"/>
    </location>
</feature>
<evidence type="ECO:0000256" key="1">
    <source>
        <dbReference type="SAM" id="MobiDB-lite"/>
    </source>
</evidence>
<evidence type="ECO:0000256" key="2">
    <source>
        <dbReference type="SAM" id="SignalP"/>
    </source>
</evidence>
<dbReference type="EMBL" id="JBHSDH010000011">
    <property type="protein sequence ID" value="MFC4291379.1"/>
    <property type="molecule type" value="Genomic_DNA"/>
</dbReference>
<keyword evidence="4" id="KW-1185">Reference proteome</keyword>
<evidence type="ECO:0000313" key="3">
    <source>
        <dbReference type="EMBL" id="MFC4291379.1"/>
    </source>
</evidence>
<dbReference type="SUPFAM" id="SSF56935">
    <property type="entry name" value="Porins"/>
    <property type="match status" value="1"/>
</dbReference>
<organism evidence="3 4">
    <name type="scientific">Sphingorhabdus arenilitoris</name>
    <dbReference type="NCBI Taxonomy" id="1490041"/>
    <lineage>
        <taxon>Bacteria</taxon>
        <taxon>Pseudomonadati</taxon>
        <taxon>Pseudomonadota</taxon>
        <taxon>Alphaproteobacteria</taxon>
        <taxon>Sphingomonadales</taxon>
        <taxon>Sphingomonadaceae</taxon>
        <taxon>Sphingorhabdus</taxon>
    </lineage>
</organism>
<gene>
    <name evidence="3" type="ORF">ACFOWX_03010</name>
</gene>
<name>A0ABV8RFB7_9SPHN</name>
<evidence type="ECO:0008006" key="5">
    <source>
        <dbReference type="Google" id="ProtNLM"/>
    </source>
</evidence>
<feature type="compositionally biased region" description="Basic and acidic residues" evidence="1">
    <location>
        <begin position="26"/>
        <end position="60"/>
    </location>
</feature>
<reference evidence="4" key="1">
    <citation type="journal article" date="2019" name="Int. J. Syst. Evol. Microbiol.">
        <title>The Global Catalogue of Microorganisms (GCM) 10K type strain sequencing project: providing services to taxonomists for standard genome sequencing and annotation.</title>
        <authorList>
            <consortium name="The Broad Institute Genomics Platform"/>
            <consortium name="The Broad Institute Genome Sequencing Center for Infectious Disease"/>
            <person name="Wu L."/>
            <person name="Ma J."/>
        </authorList>
    </citation>
    <scope>NUCLEOTIDE SEQUENCE [LARGE SCALE GENOMIC DNA]</scope>
    <source>
        <strain evidence="4">CECT 8531</strain>
    </source>
</reference>
<feature type="chain" id="PRO_5047460506" description="TonB-dependent receptor" evidence="2">
    <location>
        <begin position="23"/>
        <end position="446"/>
    </location>
</feature>
<dbReference type="RefSeq" id="WP_381421166.1">
    <property type="nucleotide sequence ID" value="NZ_JBHSDH010000011.1"/>
</dbReference>
<evidence type="ECO:0000313" key="4">
    <source>
        <dbReference type="Proteomes" id="UP001595887"/>
    </source>
</evidence>
<protein>
    <recommendedName>
        <fullName evidence="5">TonB-dependent receptor</fullName>
    </recommendedName>
</protein>
<dbReference type="Proteomes" id="UP001595887">
    <property type="component" value="Unassembled WGS sequence"/>
</dbReference>
<accession>A0ABV8RFB7</accession>
<feature type="region of interest" description="Disordered" evidence="1">
    <location>
        <begin position="26"/>
        <end position="83"/>
    </location>
</feature>
<comment type="caution">
    <text evidence="3">The sequence shown here is derived from an EMBL/GenBank/DDBJ whole genome shotgun (WGS) entry which is preliminary data.</text>
</comment>
<proteinExistence type="predicted"/>
<keyword evidence="2" id="KW-0732">Signal</keyword>
<feature type="compositionally biased region" description="Polar residues" evidence="1">
    <location>
        <begin position="61"/>
        <end position="77"/>
    </location>
</feature>
<sequence length="446" mass="48432">MRTLLFFAGAAALAVTAAPAIAQDHTGLHGHDMDDMKQDGPADAEKPVDHSKMDHSKMQHDMSSMGDTARANATGSGTALLPGNEGGHHGLHLATGDWMVMLHGFANGVYTKQTGPRGDDKAYVQSMLMLSAEHDTDWGKVQFRTMNSLEPLMSNRGYPSLFATGETAGGAPLVDRQHPHDFFMELSARVDVNIGDAASLFVYGGPVGEPALGPSVFMHRSSAKLNPEAPITHHWFDSTHITYGVVTAGVTTDTFQLEASAFRGREPDEERWGIEKPKLDSWSVRATYNPSPAWAMQVSTGRLKSPEVSHPDEDEQRTTASVHYANTGGFSAMAAYSKKNIIGGDDSTALVAEMNWDITDHHTVFGRFENVLNRELFPDEADPRHEDSFRVSKFQAGYAYRLPLTGPLNLALGGTVSAFAKPSALNSVYGNRPMGYTLFTRLSIGH</sequence>